<dbReference type="InterPro" id="IPR003340">
    <property type="entry name" value="B3_DNA-bd"/>
</dbReference>
<protein>
    <recommendedName>
        <fullName evidence="7">TF-B3 domain-containing protein</fullName>
    </recommendedName>
</protein>
<evidence type="ECO:0000259" key="7">
    <source>
        <dbReference type="PROSITE" id="PS50863"/>
    </source>
</evidence>
<evidence type="ECO:0000256" key="3">
    <source>
        <dbReference type="ARBA" id="ARBA00023125"/>
    </source>
</evidence>
<feature type="domain" description="TF-B3" evidence="7">
    <location>
        <begin position="413"/>
        <end position="508"/>
    </location>
</feature>
<comment type="subcellular location">
    <subcellularLocation>
        <location evidence="1">Nucleus</location>
    </subcellularLocation>
</comment>
<evidence type="ECO:0000256" key="4">
    <source>
        <dbReference type="ARBA" id="ARBA00023163"/>
    </source>
</evidence>
<feature type="region of interest" description="Disordered" evidence="6">
    <location>
        <begin position="761"/>
        <end position="806"/>
    </location>
</feature>
<evidence type="ECO:0000313" key="9">
    <source>
        <dbReference type="Proteomes" id="UP000826656"/>
    </source>
</evidence>
<evidence type="ECO:0000256" key="2">
    <source>
        <dbReference type="ARBA" id="ARBA00023015"/>
    </source>
</evidence>
<dbReference type="EMBL" id="JAIVGD010000011">
    <property type="protein sequence ID" value="KAH0769978.1"/>
    <property type="molecule type" value="Genomic_DNA"/>
</dbReference>
<feature type="domain" description="TF-B3" evidence="7">
    <location>
        <begin position="552"/>
        <end position="645"/>
    </location>
</feature>
<dbReference type="SUPFAM" id="SSF101936">
    <property type="entry name" value="DNA-binding pseudobarrel domain"/>
    <property type="match status" value="3"/>
</dbReference>
<accession>A0ABQ7VQ45</accession>
<organism evidence="8 9">
    <name type="scientific">Solanum tuberosum</name>
    <name type="common">Potato</name>
    <dbReference type="NCBI Taxonomy" id="4113"/>
    <lineage>
        <taxon>Eukaryota</taxon>
        <taxon>Viridiplantae</taxon>
        <taxon>Streptophyta</taxon>
        <taxon>Embryophyta</taxon>
        <taxon>Tracheophyta</taxon>
        <taxon>Spermatophyta</taxon>
        <taxon>Magnoliopsida</taxon>
        <taxon>eudicotyledons</taxon>
        <taxon>Gunneridae</taxon>
        <taxon>Pentapetalae</taxon>
        <taxon>asterids</taxon>
        <taxon>lamiids</taxon>
        <taxon>Solanales</taxon>
        <taxon>Solanaceae</taxon>
        <taxon>Solanoideae</taxon>
        <taxon>Solaneae</taxon>
        <taxon>Solanum</taxon>
    </lineage>
</organism>
<dbReference type="Gene3D" id="2.40.330.10">
    <property type="entry name" value="DNA-binding pseudobarrel domain"/>
    <property type="match status" value="4"/>
</dbReference>
<dbReference type="InterPro" id="IPR050655">
    <property type="entry name" value="Plant_B3_domain"/>
</dbReference>
<dbReference type="Pfam" id="PF02362">
    <property type="entry name" value="B3"/>
    <property type="match status" value="3"/>
</dbReference>
<keyword evidence="9" id="KW-1185">Reference proteome</keyword>
<evidence type="ECO:0000256" key="6">
    <source>
        <dbReference type="SAM" id="MobiDB-lite"/>
    </source>
</evidence>
<dbReference type="SMART" id="SM01019">
    <property type="entry name" value="B3"/>
    <property type="match status" value="3"/>
</dbReference>
<feature type="compositionally biased region" description="Acidic residues" evidence="6">
    <location>
        <begin position="345"/>
        <end position="355"/>
    </location>
</feature>
<keyword evidence="3" id="KW-0238">DNA-binding</keyword>
<reference evidence="8 9" key="1">
    <citation type="journal article" date="2021" name="bioRxiv">
        <title>Chromosome-scale and haplotype-resolved genome assembly of a tetraploid potato cultivar.</title>
        <authorList>
            <person name="Sun H."/>
            <person name="Jiao W.-B."/>
            <person name="Krause K."/>
            <person name="Campoy J.A."/>
            <person name="Goel M."/>
            <person name="Folz-Donahue K."/>
            <person name="Kukat C."/>
            <person name="Huettel B."/>
            <person name="Schneeberger K."/>
        </authorList>
    </citation>
    <scope>NUCLEOTIDE SEQUENCE [LARGE SCALE GENOMIC DNA]</scope>
    <source>
        <strain evidence="8">SolTubOtavaFocal</strain>
        <tissue evidence="8">Leaves</tissue>
    </source>
</reference>
<name>A0ABQ7VQ45_SOLTU</name>
<keyword evidence="2" id="KW-0805">Transcription regulation</keyword>
<evidence type="ECO:0000256" key="5">
    <source>
        <dbReference type="ARBA" id="ARBA00023242"/>
    </source>
</evidence>
<dbReference type="PROSITE" id="PS50863">
    <property type="entry name" value="B3"/>
    <property type="match status" value="3"/>
</dbReference>
<proteinExistence type="predicted"/>
<feature type="domain" description="TF-B3" evidence="7">
    <location>
        <begin position="1"/>
        <end position="80"/>
    </location>
</feature>
<dbReference type="PANTHER" id="PTHR31920:SF108">
    <property type="entry name" value="B3 DOMAIN-CONTAINING TRANSCRIPTION FACTOR VRN1-LIKE"/>
    <property type="match status" value="1"/>
</dbReference>
<keyword evidence="4" id="KW-0804">Transcription</keyword>
<feature type="region of interest" description="Disordered" evidence="6">
    <location>
        <begin position="127"/>
        <end position="160"/>
    </location>
</feature>
<dbReference type="InterPro" id="IPR015300">
    <property type="entry name" value="DNA-bd_pseudobarrel_sf"/>
</dbReference>
<feature type="compositionally biased region" description="Acidic residues" evidence="6">
    <location>
        <begin position="790"/>
        <end position="806"/>
    </location>
</feature>
<sequence>MQRIPEEFVRRCCKNMLNPVYLEVPSGQVWEVEVQHSEGQIWLAKGWEDFCDYYSISCGHFLMFGYNAHSHFDVTIFDLSATEIEYPYSLRTFHCHETQHVLKSDLSESDDYVDILEDIPRSQKLNEKVPDMVDHSVENLGDGQSSKRKRDEEDVASPSFTRKGQCEDLIGYDLNSMIHQQQSIYDQNKMVMDKESTIAYQKAKAFKSKNPFIISFMQASYVSTPFSMKFARKHFLENNGNLLLRFPGSGSWDDKIFVDVIIFRAAGSTPMHNIVGKVPGGSDSKSKVVKADNSVPCSQPKIKLNFLYKIVWKEHGEGTEIKHSAEILGHCPLGRGIKRKRPEVDAEDDAVENSQEDVALPSPTKNTKKSGGSCGMHKQQSKIVYNKNKTVMVKDSTIAYQRAKAFKSKNPFIISFMQPSYVSIPYILKIHSKFARKYFLETDGNLMLRIPGCGSWSVKCTIRTRNAKVYSGWKTFMLENKLKVGAVCVFEVIKGAQLCVDVTIFRAAGSTLMHDIVAEVPGGSDSKRKVINHHMCLWSEARCNWNSSPNNPKFIQIITSSDELCRLRIPVVFAKRHCKNMLNPVFVEAPHGKAWEVEVENSQGQIWLAKGWKDFCGYYSISVRSLLVFTYNPRSHFDVAIYDQSTTEIEYPIDQEIESDEEEEDIPVLQANANVIEEEEEDIPVNLQANANVIEEEEEDIPVNLQANANVIEEEEEDIPVNLQTNANVFEQEISEGYEEHDQQPNIGTGKTNRSIILLQAKQSSKKSTEAEVIPNRNSEAAAAIGTTDTDTDVSYEESDDESKNM</sequence>
<feature type="region of interest" description="Disordered" evidence="6">
    <location>
        <begin position="341"/>
        <end position="376"/>
    </location>
</feature>
<dbReference type="Proteomes" id="UP000826656">
    <property type="component" value="Unassembled WGS sequence"/>
</dbReference>
<dbReference type="CDD" id="cd10017">
    <property type="entry name" value="B3_DNA"/>
    <property type="match status" value="3"/>
</dbReference>
<feature type="compositionally biased region" description="Basic and acidic residues" evidence="6">
    <location>
        <begin position="127"/>
        <end position="137"/>
    </location>
</feature>
<keyword evidence="5" id="KW-0539">Nucleus</keyword>
<evidence type="ECO:0000313" key="8">
    <source>
        <dbReference type="EMBL" id="KAH0769978.1"/>
    </source>
</evidence>
<gene>
    <name evidence="8" type="ORF">KY290_013959</name>
</gene>
<evidence type="ECO:0000256" key="1">
    <source>
        <dbReference type="ARBA" id="ARBA00004123"/>
    </source>
</evidence>
<dbReference type="PANTHER" id="PTHR31920">
    <property type="entry name" value="B3 DOMAIN-CONTAINING"/>
    <property type="match status" value="1"/>
</dbReference>
<comment type="caution">
    <text evidence="8">The sequence shown here is derived from an EMBL/GenBank/DDBJ whole genome shotgun (WGS) entry which is preliminary data.</text>
</comment>